<name>A0A5E7E687_PSEFL</name>
<proteinExistence type="predicted"/>
<reference evidence="1 2" key="1">
    <citation type="submission" date="2019-09" db="EMBL/GenBank/DDBJ databases">
        <authorList>
            <person name="Chandra G."/>
            <person name="Truman W A."/>
        </authorList>
    </citation>
    <scope>NUCLEOTIDE SEQUENCE [LARGE SCALE GENOMIC DNA]</scope>
    <source>
        <strain evidence="1">PS723</strain>
    </source>
</reference>
<organism evidence="1 2">
    <name type="scientific">Pseudomonas fluorescens</name>
    <dbReference type="NCBI Taxonomy" id="294"/>
    <lineage>
        <taxon>Bacteria</taxon>
        <taxon>Pseudomonadati</taxon>
        <taxon>Pseudomonadota</taxon>
        <taxon>Gammaproteobacteria</taxon>
        <taxon>Pseudomonadales</taxon>
        <taxon>Pseudomonadaceae</taxon>
        <taxon>Pseudomonas</taxon>
    </lineage>
</organism>
<evidence type="ECO:0000313" key="2">
    <source>
        <dbReference type="Proteomes" id="UP000379480"/>
    </source>
</evidence>
<gene>
    <name evidence="1" type="ORF">PS723_04304</name>
</gene>
<protein>
    <submittedName>
        <fullName evidence="1">Uncharacterized protein</fullName>
    </submittedName>
</protein>
<evidence type="ECO:0000313" key="1">
    <source>
        <dbReference type="EMBL" id="VVO22231.1"/>
    </source>
</evidence>
<sequence>MPSLLIHLAEVRHDQKELVSLNPPGYPPFPMNMPEDHDHAGALAFVQAIWPNATVE</sequence>
<dbReference type="EMBL" id="CABVHY010000023">
    <property type="protein sequence ID" value="VVO22231.1"/>
    <property type="molecule type" value="Genomic_DNA"/>
</dbReference>
<dbReference type="Proteomes" id="UP000379480">
    <property type="component" value="Unassembled WGS sequence"/>
</dbReference>
<dbReference type="AlphaFoldDB" id="A0A5E7E687"/>
<accession>A0A5E7E687</accession>